<dbReference type="AlphaFoldDB" id="A0A2I2GG41"/>
<proteinExistence type="predicted"/>
<name>A0A2I2GG41_9EURO</name>
<organism evidence="2 3">
    <name type="scientific">Aspergillus steynii IBT 23096</name>
    <dbReference type="NCBI Taxonomy" id="1392250"/>
    <lineage>
        <taxon>Eukaryota</taxon>
        <taxon>Fungi</taxon>
        <taxon>Dikarya</taxon>
        <taxon>Ascomycota</taxon>
        <taxon>Pezizomycotina</taxon>
        <taxon>Eurotiomycetes</taxon>
        <taxon>Eurotiomycetidae</taxon>
        <taxon>Eurotiales</taxon>
        <taxon>Aspergillaceae</taxon>
        <taxon>Aspergillus</taxon>
        <taxon>Aspergillus subgen. Circumdati</taxon>
    </lineage>
</organism>
<dbReference type="EMBL" id="MSFO01000002">
    <property type="protein sequence ID" value="PLB51797.1"/>
    <property type="molecule type" value="Genomic_DNA"/>
</dbReference>
<evidence type="ECO:0000256" key="1">
    <source>
        <dbReference type="SAM" id="MobiDB-lite"/>
    </source>
</evidence>
<evidence type="ECO:0000313" key="3">
    <source>
        <dbReference type="Proteomes" id="UP000234275"/>
    </source>
</evidence>
<accession>A0A2I2GG41</accession>
<gene>
    <name evidence="2" type="ORF">P170DRAFT_433667</name>
</gene>
<dbReference type="Proteomes" id="UP000234275">
    <property type="component" value="Unassembled WGS sequence"/>
</dbReference>
<comment type="caution">
    <text evidence="2">The sequence shown here is derived from an EMBL/GenBank/DDBJ whole genome shotgun (WGS) entry which is preliminary data.</text>
</comment>
<protein>
    <submittedName>
        <fullName evidence="2">Uncharacterized protein</fullName>
    </submittedName>
</protein>
<sequence length="76" mass="8060">MPKSSKKARSQGPVAGARPTKSRKMHTFPKLSTAPNTGAASTHIKKQPAKQPAQQRPIIPFGKTDRILLVGEGTSG</sequence>
<dbReference type="STRING" id="1392250.A0A2I2GG41"/>
<reference evidence="2 3" key="1">
    <citation type="submission" date="2016-12" db="EMBL/GenBank/DDBJ databases">
        <title>The genomes of Aspergillus section Nigri reveals drivers in fungal speciation.</title>
        <authorList>
            <consortium name="DOE Joint Genome Institute"/>
            <person name="Vesth T.C."/>
            <person name="Nybo J."/>
            <person name="Theobald S."/>
            <person name="Brandl J."/>
            <person name="Frisvad J.C."/>
            <person name="Nielsen K.F."/>
            <person name="Lyhne E.K."/>
            <person name="Kogle M.E."/>
            <person name="Kuo A."/>
            <person name="Riley R."/>
            <person name="Clum A."/>
            <person name="Nolan M."/>
            <person name="Lipzen A."/>
            <person name="Salamov A."/>
            <person name="Henrissat B."/>
            <person name="Wiebenga A."/>
            <person name="De Vries R.P."/>
            <person name="Grigoriev I.V."/>
            <person name="Mortensen U.H."/>
            <person name="Andersen M.R."/>
            <person name="Baker S.E."/>
        </authorList>
    </citation>
    <scope>NUCLEOTIDE SEQUENCE [LARGE SCALE GENOMIC DNA]</scope>
    <source>
        <strain evidence="2 3">IBT 23096</strain>
    </source>
</reference>
<feature type="region of interest" description="Disordered" evidence="1">
    <location>
        <begin position="1"/>
        <end position="63"/>
    </location>
</feature>
<dbReference type="VEuPathDB" id="FungiDB:P170DRAFT_433667"/>
<dbReference type="GeneID" id="36556249"/>
<feature type="compositionally biased region" description="Low complexity" evidence="1">
    <location>
        <begin position="49"/>
        <end position="60"/>
    </location>
</feature>
<dbReference type="RefSeq" id="XP_024707099.1">
    <property type="nucleotide sequence ID" value="XM_024848550.1"/>
</dbReference>
<evidence type="ECO:0000313" key="2">
    <source>
        <dbReference type="EMBL" id="PLB51797.1"/>
    </source>
</evidence>
<keyword evidence="3" id="KW-1185">Reference proteome</keyword>